<gene>
    <name evidence="2" type="ORF">NCGR_LOCUS43284</name>
</gene>
<organism evidence="2 3">
    <name type="scientific">Miscanthus lutarioriparius</name>
    <dbReference type="NCBI Taxonomy" id="422564"/>
    <lineage>
        <taxon>Eukaryota</taxon>
        <taxon>Viridiplantae</taxon>
        <taxon>Streptophyta</taxon>
        <taxon>Embryophyta</taxon>
        <taxon>Tracheophyta</taxon>
        <taxon>Spermatophyta</taxon>
        <taxon>Magnoliopsida</taxon>
        <taxon>Liliopsida</taxon>
        <taxon>Poales</taxon>
        <taxon>Poaceae</taxon>
        <taxon>PACMAD clade</taxon>
        <taxon>Panicoideae</taxon>
        <taxon>Andropogonodae</taxon>
        <taxon>Andropogoneae</taxon>
        <taxon>Saccharinae</taxon>
        <taxon>Miscanthus</taxon>
    </lineage>
</organism>
<feature type="compositionally biased region" description="Basic and acidic residues" evidence="1">
    <location>
        <begin position="99"/>
        <end position="110"/>
    </location>
</feature>
<evidence type="ECO:0000313" key="3">
    <source>
        <dbReference type="Proteomes" id="UP000604825"/>
    </source>
</evidence>
<name>A0A811QG98_9POAL</name>
<feature type="compositionally biased region" description="Basic and acidic residues" evidence="1">
    <location>
        <begin position="19"/>
        <end position="32"/>
    </location>
</feature>
<keyword evidence="3" id="KW-1185">Reference proteome</keyword>
<sequence length="268" mass="28927">MTTSAQRSWKRPTSSAFDVRSEIVEEGKERDQGRERAVLAAPMVGGDWGGDWAPEIPVSSLSLVQCGAAIAGAMEEGSGIAESTARSGIARCGAGSQRGAERGDDHTREGREAYLPGRQASMKRRPSVWTQHDQAVSVRLRVVPSFDQARLGTTSLIIGWNDEETHTMEIQKNAHQTTSVAAATAYGDASRSCGCGLECATPMLTRRRDHNVDRPDGHEYLMIYVGQGKDNRAPSSGLLLLGTALRRRRGRTRCATTARAENGGEVAF</sequence>
<feature type="region of interest" description="Disordered" evidence="1">
    <location>
        <begin position="91"/>
        <end position="110"/>
    </location>
</feature>
<feature type="region of interest" description="Disordered" evidence="1">
    <location>
        <begin position="1"/>
        <end position="32"/>
    </location>
</feature>
<dbReference type="AlphaFoldDB" id="A0A811QG98"/>
<dbReference type="Proteomes" id="UP000604825">
    <property type="component" value="Unassembled WGS sequence"/>
</dbReference>
<evidence type="ECO:0000313" key="2">
    <source>
        <dbReference type="EMBL" id="CAD6259847.1"/>
    </source>
</evidence>
<reference evidence="2" key="1">
    <citation type="submission" date="2020-10" db="EMBL/GenBank/DDBJ databases">
        <authorList>
            <person name="Han B."/>
            <person name="Lu T."/>
            <person name="Zhao Q."/>
            <person name="Huang X."/>
            <person name="Zhao Y."/>
        </authorList>
    </citation>
    <scope>NUCLEOTIDE SEQUENCE</scope>
</reference>
<protein>
    <submittedName>
        <fullName evidence="2">Uncharacterized protein</fullName>
    </submittedName>
</protein>
<accession>A0A811QG98</accession>
<evidence type="ECO:0000256" key="1">
    <source>
        <dbReference type="SAM" id="MobiDB-lite"/>
    </source>
</evidence>
<dbReference type="EMBL" id="CAJGYO010000011">
    <property type="protein sequence ID" value="CAD6259847.1"/>
    <property type="molecule type" value="Genomic_DNA"/>
</dbReference>
<comment type="caution">
    <text evidence="2">The sequence shown here is derived from an EMBL/GenBank/DDBJ whole genome shotgun (WGS) entry which is preliminary data.</text>
</comment>
<proteinExistence type="predicted"/>
<feature type="compositionally biased region" description="Polar residues" evidence="1">
    <location>
        <begin position="1"/>
        <end position="16"/>
    </location>
</feature>